<dbReference type="GO" id="GO:0015485">
    <property type="term" value="F:cholesterol binding"/>
    <property type="evidence" value="ECO:0007669"/>
    <property type="project" value="TreeGrafter"/>
</dbReference>
<reference evidence="1" key="1">
    <citation type="submission" date="2020-11" db="EMBL/GenBank/DDBJ databases">
        <authorList>
            <person name="Tran Van P."/>
        </authorList>
    </citation>
    <scope>NUCLEOTIDE SEQUENCE</scope>
</reference>
<evidence type="ECO:0000313" key="2">
    <source>
        <dbReference type="Proteomes" id="UP000677054"/>
    </source>
</evidence>
<dbReference type="SUPFAM" id="SSF55961">
    <property type="entry name" value="Bet v1-like"/>
    <property type="match status" value="1"/>
</dbReference>
<evidence type="ECO:0000313" key="1">
    <source>
        <dbReference type="EMBL" id="CAD7252452.1"/>
    </source>
</evidence>
<dbReference type="GO" id="GO:0031902">
    <property type="term" value="C:late endosome membrane"/>
    <property type="evidence" value="ECO:0007669"/>
    <property type="project" value="TreeGrafter"/>
</dbReference>
<dbReference type="OrthoDB" id="74575at2759"/>
<dbReference type="GO" id="GO:0005765">
    <property type="term" value="C:lysosomal membrane"/>
    <property type="evidence" value="ECO:0007669"/>
    <property type="project" value="TreeGrafter"/>
</dbReference>
<dbReference type="Gene3D" id="3.30.530.20">
    <property type="match status" value="1"/>
</dbReference>
<sequence>MRISRYNRLARFPMPKRTLLHPVRFHAMPIIPNLPPGNAFLRRSARNSCKKADEAKCQTLIGCSPDASHPPCLTSPMPHIPHASHPPCLTSPMPLHFKEEKCAKEGERAVEKLRFNLERKDWNLEKDYGEELITIKSAHDQETKKNIMLAEAVLDFPSDWVFGDLANHTLEASPDWNPDIKYFEVVQRLTDRCWVANEATQPKLGGLFYSRDIPHLVYFKRMHDGDFISFSGTNWPGLEPRKDMVR</sequence>
<protein>
    <submittedName>
        <fullName evidence="1">Uncharacterized protein</fullName>
    </submittedName>
</protein>
<keyword evidence="2" id="KW-1185">Reference proteome</keyword>
<dbReference type="Proteomes" id="UP000677054">
    <property type="component" value="Unassembled WGS sequence"/>
</dbReference>
<dbReference type="InterPro" id="IPR023393">
    <property type="entry name" value="START-like_dom_sf"/>
</dbReference>
<dbReference type="InterPro" id="IPR051869">
    <property type="entry name" value="STARD3"/>
</dbReference>
<dbReference type="EMBL" id="CAJPEV010004450">
    <property type="protein sequence ID" value="CAG0901800.1"/>
    <property type="molecule type" value="Genomic_DNA"/>
</dbReference>
<dbReference type="GO" id="GO:0140284">
    <property type="term" value="C:endoplasmic reticulum-endosome membrane contact site"/>
    <property type="evidence" value="ECO:0007669"/>
    <property type="project" value="TreeGrafter"/>
</dbReference>
<dbReference type="PANTHER" id="PTHR46121">
    <property type="entry name" value="STEROIDOGENIC ACUTE REGULATORY PROTEIN-LIKE"/>
    <property type="match status" value="1"/>
</dbReference>
<organism evidence="1">
    <name type="scientific">Darwinula stevensoni</name>
    <dbReference type="NCBI Taxonomy" id="69355"/>
    <lineage>
        <taxon>Eukaryota</taxon>
        <taxon>Metazoa</taxon>
        <taxon>Ecdysozoa</taxon>
        <taxon>Arthropoda</taxon>
        <taxon>Crustacea</taxon>
        <taxon>Oligostraca</taxon>
        <taxon>Ostracoda</taxon>
        <taxon>Podocopa</taxon>
        <taxon>Podocopida</taxon>
        <taxon>Darwinulocopina</taxon>
        <taxon>Darwinuloidea</taxon>
        <taxon>Darwinulidae</taxon>
        <taxon>Darwinula</taxon>
    </lineage>
</organism>
<dbReference type="PANTHER" id="PTHR46121:SF1">
    <property type="entry name" value="STARD3 N-TERMINAL-LIKE PROTEIN"/>
    <property type="match status" value="1"/>
</dbReference>
<accession>A0A7R9AEA7</accession>
<dbReference type="GO" id="GO:0030301">
    <property type="term" value="P:cholesterol transport"/>
    <property type="evidence" value="ECO:0007669"/>
    <property type="project" value="TreeGrafter"/>
</dbReference>
<dbReference type="GO" id="GO:0099044">
    <property type="term" value="P:vesicle tethering to endoplasmic reticulum"/>
    <property type="evidence" value="ECO:0007669"/>
    <property type="project" value="TreeGrafter"/>
</dbReference>
<dbReference type="GO" id="GO:0005789">
    <property type="term" value="C:endoplasmic reticulum membrane"/>
    <property type="evidence" value="ECO:0007669"/>
    <property type="project" value="TreeGrafter"/>
</dbReference>
<proteinExistence type="predicted"/>
<gene>
    <name evidence="1" type="ORF">DSTB1V02_LOCUS12210</name>
</gene>
<dbReference type="EMBL" id="LR903967">
    <property type="protein sequence ID" value="CAD7252452.1"/>
    <property type="molecule type" value="Genomic_DNA"/>
</dbReference>
<name>A0A7R9AEA7_9CRUS</name>
<dbReference type="AlphaFoldDB" id="A0A7R9AEA7"/>